<sequence length="106" mass="11587">MNTLFKALNDPTRRQMLELLRQGDLTAGEIAEQFAMSKPSISHHLDLLRQAGLVDSTKQGQFITYRLNTTVLDELLAWLMGFTGSSVLNTSPPAPDAASPDQSSPT</sequence>
<dbReference type="NCBIfam" id="NF033789">
    <property type="entry name" value="repress_SdpR"/>
    <property type="match status" value="1"/>
</dbReference>
<dbReference type="PANTHER" id="PTHR33154">
    <property type="entry name" value="TRANSCRIPTIONAL REGULATOR, ARSR FAMILY"/>
    <property type="match status" value="1"/>
</dbReference>
<keyword evidence="6" id="KW-1185">Reference proteome</keyword>
<dbReference type="InterPro" id="IPR036390">
    <property type="entry name" value="WH_DNA-bd_sf"/>
</dbReference>
<dbReference type="NCBIfam" id="NF033788">
    <property type="entry name" value="HTH_metalloreg"/>
    <property type="match status" value="1"/>
</dbReference>
<keyword evidence="3" id="KW-0804">Transcription</keyword>
<dbReference type="InterPro" id="IPR047796">
    <property type="entry name" value="SdpR-like_repress"/>
</dbReference>
<evidence type="ECO:0000256" key="2">
    <source>
        <dbReference type="ARBA" id="ARBA00023125"/>
    </source>
</evidence>
<accession>I0K766</accession>
<dbReference type="GO" id="GO:0003677">
    <property type="term" value="F:DNA binding"/>
    <property type="evidence" value="ECO:0007669"/>
    <property type="project" value="UniProtKB-KW"/>
</dbReference>
<proteinExistence type="predicted"/>
<dbReference type="PANTHER" id="PTHR33154:SF33">
    <property type="entry name" value="TRANSCRIPTIONAL REPRESSOR SDPR"/>
    <property type="match status" value="1"/>
</dbReference>
<dbReference type="eggNOG" id="COG0640">
    <property type="taxonomic scope" value="Bacteria"/>
</dbReference>
<keyword evidence="2" id="KW-0238">DNA-binding</keyword>
<evidence type="ECO:0000313" key="5">
    <source>
        <dbReference type="EMBL" id="CCG99969.1"/>
    </source>
</evidence>
<dbReference type="EMBL" id="HE796683">
    <property type="protein sequence ID" value="CCG99969.1"/>
    <property type="molecule type" value="Genomic_DNA"/>
</dbReference>
<dbReference type="PATRIC" id="fig|1166018.3.peg.3702"/>
<dbReference type="PROSITE" id="PS50987">
    <property type="entry name" value="HTH_ARSR_2"/>
    <property type="match status" value="1"/>
</dbReference>
<dbReference type="KEGG" id="fae:FAES_1960"/>
<dbReference type="RefSeq" id="WP_015331068.1">
    <property type="nucleotide sequence ID" value="NC_020054.1"/>
</dbReference>
<dbReference type="InterPro" id="IPR051081">
    <property type="entry name" value="HTH_MetalResp_TranReg"/>
</dbReference>
<dbReference type="InterPro" id="IPR036388">
    <property type="entry name" value="WH-like_DNA-bd_sf"/>
</dbReference>
<dbReference type="SMART" id="SM00418">
    <property type="entry name" value="HTH_ARSR"/>
    <property type="match status" value="1"/>
</dbReference>
<dbReference type="CDD" id="cd00090">
    <property type="entry name" value="HTH_ARSR"/>
    <property type="match status" value="1"/>
</dbReference>
<dbReference type="HOGENOM" id="CLU_097806_3_4_10"/>
<dbReference type="SUPFAM" id="SSF46785">
    <property type="entry name" value="Winged helix' DNA-binding domain"/>
    <property type="match status" value="1"/>
</dbReference>
<evidence type="ECO:0000256" key="1">
    <source>
        <dbReference type="ARBA" id="ARBA00023015"/>
    </source>
</evidence>
<dbReference type="OrthoDB" id="9799175at2"/>
<dbReference type="Pfam" id="PF01022">
    <property type="entry name" value="HTH_5"/>
    <property type="match status" value="1"/>
</dbReference>
<dbReference type="InterPro" id="IPR001845">
    <property type="entry name" value="HTH_ArsR_DNA-bd_dom"/>
</dbReference>
<dbReference type="Gene3D" id="1.10.10.10">
    <property type="entry name" value="Winged helix-like DNA-binding domain superfamily/Winged helix DNA-binding domain"/>
    <property type="match status" value="1"/>
</dbReference>
<feature type="domain" description="HTH arsR-type" evidence="4">
    <location>
        <begin position="1"/>
        <end position="87"/>
    </location>
</feature>
<protein>
    <submittedName>
        <fullName evidence="5">Transcriptional regulator, ArsR family</fullName>
    </submittedName>
</protein>
<dbReference type="GO" id="GO:0003700">
    <property type="term" value="F:DNA-binding transcription factor activity"/>
    <property type="evidence" value="ECO:0007669"/>
    <property type="project" value="InterPro"/>
</dbReference>
<dbReference type="Proteomes" id="UP000011058">
    <property type="component" value="Chromosome"/>
</dbReference>
<organism evidence="5 6">
    <name type="scientific">Fibrella aestuarina BUZ 2</name>
    <dbReference type="NCBI Taxonomy" id="1166018"/>
    <lineage>
        <taxon>Bacteria</taxon>
        <taxon>Pseudomonadati</taxon>
        <taxon>Bacteroidota</taxon>
        <taxon>Cytophagia</taxon>
        <taxon>Cytophagales</taxon>
        <taxon>Spirosomataceae</taxon>
        <taxon>Fibrella</taxon>
    </lineage>
</organism>
<keyword evidence="1" id="KW-0805">Transcription regulation</keyword>
<dbReference type="STRING" id="1166018.FAES_1960"/>
<gene>
    <name evidence="5" type="ORF">FAES_1960</name>
</gene>
<name>I0K766_9BACT</name>
<evidence type="ECO:0000256" key="3">
    <source>
        <dbReference type="ARBA" id="ARBA00023163"/>
    </source>
</evidence>
<reference evidence="5 6" key="1">
    <citation type="journal article" date="2012" name="J. Bacteriol.">
        <title>Genome Sequence of Fibrella aestuarina BUZ 2T, a Filamentous Marine Bacterium.</title>
        <authorList>
            <person name="Filippini M."/>
            <person name="Qi W."/>
            <person name="Blom J."/>
            <person name="Goesmann A."/>
            <person name="Smits T.H."/>
            <person name="Bagheri H.C."/>
        </authorList>
    </citation>
    <scope>NUCLEOTIDE SEQUENCE [LARGE SCALE GENOMIC DNA]</scope>
    <source>
        <strain evidence="6">BUZ 2T</strain>
    </source>
</reference>
<dbReference type="PRINTS" id="PR00778">
    <property type="entry name" value="HTHARSR"/>
</dbReference>
<dbReference type="AlphaFoldDB" id="I0K766"/>
<evidence type="ECO:0000313" key="6">
    <source>
        <dbReference type="Proteomes" id="UP000011058"/>
    </source>
</evidence>
<evidence type="ECO:0000259" key="4">
    <source>
        <dbReference type="PROSITE" id="PS50987"/>
    </source>
</evidence>
<dbReference type="InterPro" id="IPR011991">
    <property type="entry name" value="ArsR-like_HTH"/>
</dbReference>